<dbReference type="InterPro" id="IPR003773">
    <property type="entry name" value="Menaquinone_biosynth"/>
</dbReference>
<dbReference type="GO" id="GO:0016836">
    <property type="term" value="F:hydro-lyase activity"/>
    <property type="evidence" value="ECO:0007669"/>
    <property type="project" value="UniProtKB-UniRule"/>
</dbReference>
<dbReference type="GO" id="GO:0009234">
    <property type="term" value="P:menaquinone biosynthetic process"/>
    <property type="evidence" value="ECO:0007669"/>
    <property type="project" value="UniProtKB-UniRule"/>
</dbReference>
<protein>
    <recommendedName>
        <fullName evidence="4">Chorismate dehydratase</fullName>
        <ecNumber evidence="4">4.2.1.151</ecNumber>
    </recommendedName>
    <alternativeName>
        <fullName evidence="4">Menaquinone biosynthetic enzyme MqnA</fullName>
    </alternativeName>
</protein>
<dbReference type="EMBL" id="CP000930">
    <property type="protein sequence ID" value="ABZ84506.1"/>
    <property type="molecule type" value="Genomic_DNA"/>
</dbReference>
<comment type="pathway">
    <text evidence="1 4">Quinol/quinone metabolism; menaquinone biosynthesis.</text>
</comment>
<dbReference type="InterPro" id="IPR030868">
    <property type="entry name" value="MqnA"/>
</dbReference>
<dbReference type="HOGENOM" id="CLU_059898_0_0_9"/>
<dbReference type="PANTHER" id="PTHR37690">
    <property type="entry name" value="CHORISMATE DEHYDRATASE"/>
    <property type="match status" value="1"/>
</dbReference>
<dbReference type="AlphaFoldDB" id="B0TFS6"/>
<dbReference type="OrthoDB" id="9810112at2"/>
<dbReference type="HAMAP" id="MF_00995">
    <property type="entry name" value="MqnA"/>
    <property type="match status" value="1"/>
</dbReference>
<reference evidence="5 6" key="1">
    <citation type="journal article" date="2008" name="J. Bacteriol.">
        <title>The genome of Heliobacterium modesticaldum, a phototrophic representative of the Firmicutes containing the simplest photosynthetic apparatus.</title>
        <authorList>
            <person name="Sattley W.M."/>
            <person name="Madigan M.T."/>
            <person name="Swingley W.D."/>
            <person name="Cheung P.C."/>
            <person name="Clocksin K.M."/>
            <person name="Conrad A.L."/>
            <person name="Dejesa L.C."/>
            <person name="Honchak B.M."/>
            <person name="Jung D.O."/>
            <person name="Karbach L.E."/>
            <person name="Kurdoglu A."/>
            <person name="Lahiri S."/>
            <person name="Mastrian S.D."/>
            <person name="Page L.E."/>
            <person name="Taylor H.L."/>
            <person name="Wang Z.T."/>
            <person name="Raymond J."/>
            <person name="Chen M."/>
            <person name="Blankenship R.E."/>
            <person name="Touchman J.W."/>
        </authorList>
    </citation>
    <scope>NUCLEOTIDE SEQUENCE [LARGE SCALE GENOMIC DNA]</scope>
    <source>
        <strain evidence="6">ATCC 51547 / Ice1</strain>
    </source>
</reference>
<dbReference type="PANTHER" id="PTHR37690:SF1">
    <property type="entry name" value="CHORISMATE DEHYDRATASE"/>
    <property type="match status" value="1"/>
</dbReference>
<organism evidence="5 6">
    <name type="scientific">Heliobacterium modesticaldum (strain ATCC 51547 / Ice1)</name>
    <dbReference type="NCBI Taxonomy" id="498761"/>
    <lineage>
        <taxon>Bacteria</taxon>
        <taxon>Bacillati</taxon>
        <taxon>Bacillota</taxon>
        <taxon>Clostridia</taxon>
        <taxon>Eubacteriales</taxon>
        <taxon>Heliobacteriaceae</taxon>
        <taxon>Heliomicrobium</taxon>
    </lineage>
</organism>
<dbReference type="Proteomes" id="UP000008550">
    <property type="component" value="Chromosome"/>
</dbReference>
<gene>
    <name evidence="4" type="primary">mqnA</name>
    <name evidence="5" type="ORF">HM1_1948</name>
</gene>
<name>B0TFS6_HELMI</name>
<dbReference type="SUPFAM" id="SSF53850">
    <property type="entry name" value="Periplasmic binding protein-like II"/>
    <property type="match status" value="1"/>
</dbReference>
<comment type="similarity">
    <text evidence="4">Belongs to the MqnA/MqnD family. MqnA subfamily.</text>
</comment>
<dbReference type="KEGG" id="hmo:HM1_1948"/>
<evidence type="ECO:0000313" key="5">
    <source>
        <dbReference type="EMBL" id="ABZ84506.1"/>
    </source>
</evidence>
<comment type="function">
    <text evidence="4">Catalyzes the dehydration of chorismate into 3-[(1-carboxyvinyl)oxy]benzoate, a step in the biosynthesis of menaquinone (MK, vitamin K2).</text>
</comment>
<accession>B0TFS6</accession>
<dbReference type="Pfam" id="PF02621">
    <property type="entry name" value="VitK2_biosynth"/>
    <property type="match status" value="1"/>
</dbReference>
<evidence type="ECO:0000256" key="3">
    <source>
        <dbReference type="ARBA" id="ARBA00023239"/>
    </source>
</evidence>
<dbReference type="STRING" id="498761.HM1_1948"/>
<evidence type="ECO:0000256" key="2">
    <source>
        <dbReference type="ARBA" id="ARBA00022428"/>
    </source>
</evidence>
<dbReference type="CDD" id="cd13634">
    <property type="entry name" value="PBP2_Sco4506"/>
    <property type="match status" value="1"/>
</dbReference>
<dbReference type="eggNOG" id="COG1427">
    <property type="taxonomic scope" value="Bacteria"/>
</dbReference>
<dbReference type="UniPathway" id="UPA00079"/>
<keyword evidence="3 4" id="KW-0456">Lyase</keyword>
<evidence type="ECO:0000256" key="4">
    <source>
        <dbReference type="HAMAP-Rule" id="MF_00995"/>
    </source>
</evidence>
<keyword evidence="2 4" id="KW-0474">Menaquinone biosynthesis</keyword>
<evidence type="ECO:0000256" key="1">
    <source>
        <dbReference type="ARBA" id="ARBA00004863"/>
    </source>
</evidence>
<evidence type="ECO:0000313" key="6">
    <source>
        <dbReference type="Proteomes" id="UP000008550"/>
    </source>
</evidence>
<sequence length="285" mass="31747">MMIRLGRVDYLNVLPIYYAFESGAVPLTADFVRGVPAFLNEKFLTGELDITPISSIAYAGQPQAGWVLPDVSISADGRVASILLFIRRPVRELSGETLAVTTSSATSVALLKVLLKRHYGIRCALSPQPPDLTSMLADHPAALLIGDDALRAAEALRQGGLGRLGLHDVIDLGLVWKEMTGLPMVYALWAIRHDYVKRQVGEIDRVAEAFRQARNWSDKNLQEVLVEARRRYEFPIELLQDYFQTIRYDLDNLYQHAAETFFAEAAKVGVLPGPVRLRVWGQDEG</sequence>
<dbReference type="Gene3D" id="3.40.190.10">
    <property type="entry name" value="Periplasmic binding protein-like II"/>
    <property type="match status" value="2"/>
</dbReference>
<comment type="catalytic activity">
    <reaction evidence="4">
        <text>chorismate = 3-[(1-carboxyvinyl)-oxy]benzoate + H2O</text>
        <dbReference type="Rhea" id="RHEA:40051"/>
        <dbReference type="ChEBI" id="CHEBI:15377"/>
        <dbReference type="ChEBI" id="CHEBI:29748"/>
        <dbReference type="ChEBI" id="CHEBI:76981"/>
        <dbReference type="EC" id="4.2.1.151"/>
    </reaction>
</comment>
<dbReference type="EC" id="4.2.1.151" evidence="4"/>
<proteinExistence type="inferred from homology"/>
<keyword evidence="6" id="KW-1185">Reference proteome</keyword>